<dbReference type="PANTHER" id="PTHR36174">
    <property type="entry name" value="LIPID II:GLYCINE GLYCYLTRANSFERASE"/>
    <property type="match status" value="1"/>
</dbReference>
<keyword evidence="7" id="KW-0961">Cell wall biogenesis/degradation</keyword>
<protein>
    <recommendedName>
        <fullName evidence="9">Lipid II:glycine glycyltransferase</fullName>
        <ecNumber evidence="8">2.3.2.16</ecNumber>
    </recommendedName>
    <alternativeName>
        <fullName evidence="10">Factor essential for expression of methicillin resistance X</fullName>
    </alternativeName>
</protein>
<evidence type="ECO:0000256" key="8">
    <source>
        <dbReference type="ARBA" id="ARBA00039074"/>
    </source>
</evidence>
<evidence type="ECO:0000256" key="5">
    <source>
        <dbReference type="ARBA" id="ARBA00022984"/>
    </source>
</evidence>
<accession>A0ABW4QEV7</accession>
<dbReference type="PROSITE" id="PS51191">
    <property type="entry name" value="FEMABX"/>
    <property type="match status" value="1"/>
</dbReference>
<comment type="subcellular location">
    <subcellularLocation>
        <location evidence="1">Cytoplasm</location>
    </subcellularLocation>
</comment>
<evidence type="ECO:0000256" key="10">
    <source>
        <dbReference type="ARBA" id="ARBA00042933"/>
    </source>
</evidence>
<evidence type="ECO:0000259" key="12">
    <source>
        <dbReference type="Pfam" id="PF13480"/>
    </source>
</evidence>
<evidence type="ECO:0000256" key="11">
    <source>
        <dbReference type="ARBA" id="ARBA00048654"/>
    </source>
</evidence>
<dbReference type="Proteomes" id="UP001597273">
    <property type="component" value="Unassembled WGS sequence"/>
</dbReference>
<feature type="domain" description="BioF2-like acetyltransferase" evidence="12">
    <location>
        <begin position="165"/>
        <end position="294"/>
    </location>
</feature>
<evidence type="ECO:0000256" key="1">
    <source>
        <dbReference type="ARBA" id="ARBA00004496"/>
    </source>
</evidence>
<dbReference type="EMBL" id="JBHUFW010000004">
    <property type="protein sequence ID" value="MFD1862099.1"/>
    <property type="molecule type" value="Genomic_DNA"/>
</dbReference>
<sequence>MNTETQLTSLAIIDDKESWNGAVEGFPENDVYYTFEYCRWNAEKENGEAKLALYQTDSGTVIYPFILRKIVSDTERQLYDITTPYGYGGPLLAGDESVLDEFARHFRIYCVEAGVVSEVIRLHPLLGNASYLARYCDLTYIRKTTAVDLSGPLSEIRENYSSMNKRNIKKAASSGIYCVEVEKSDENISTFLGLYNGTMERKEAAGYYYFGFTSLKEQLAETPVSKSHLLFVYAGDKVIAGAILYTAKQFAHYHLGASDRDYLDLRPNNLVFDAMVEVSKKMGCTLLHLGGGCQENDSLFHYKASFSNHNHFDYFIGTNIYDQGLYSELVEEAGRRGLLKEGFFPLYRSI</sequence>
<dbReference type="Pfam" id="PF13480">
    <property type="entry name" value="Acetyltransf_6"/>
    <property type="match status" value="1"/>
</dbReference>
<proteinExistence type="inferred from homology"/>
<comment type="catalytic activity">
    <reaction evidence="11">
        <text>beta-D-GlcNAc-(1-&gt;4)-Mur2Ac(oyl-L-Ala-D-isoglutaminyl-L-Lys-D-Ala-D-Ala)-di-trans,octa-cis-undecaprenyl diphosphate + glycyl-tRNA(Gly) = beta-D-GlcNAc-(1-&gt;4)-Mur2Ac(oyl-L-Ala-D-isoglutaminyl-L-Lys-(N(6)-Gly)-D-Ala-D-Ala)-di-trans,octa-cis-undecaprenyl diphosphate + tRNA(Gly) + H(+)</text>
        <dbReference type="Rhea" id="RHEA:30435"/>
        <dbReference type="Rhea" id="RHEA-COMP:9664"/>
        <dbReference type="Rhea" id="RHEA-COMP:9683"/>
        <dbReference type="ChEBI" id="CHEBI:15378"/>
        <dbReference type="ChEBI" id="CHEBI:62233"/>
        <dbReference type="ChEBI" id="CHEBI:62234"/>
        <dbReference type="ChEBI" id="CHEBI:78442"/>
        <dbReference type="ChEBI" id="CHEBI:78522"/>
        <dbReference type="EC" id="2.3.2.16"/>
    </reaction>
</comment>
<dbReference type="RefSeq" id="WP_204890851.1">
    <property type="nucleotide sequence ID" value="NZ_JBHUFW010000004.1"/>
</dbReference>
<dbReference type="Gene3D" id="3.40.630.30">
    <property type="match status" value="1"/>
</dbReference>
<dbReference type="InterPro" id="IPR003447">
    <property type="entry name" value="FEMABX"/>
</dbReference>
<keyword evidence="4" id="KW-0133">Cell shape</keyword>
<name>A0ABW4QEV7_9BACL</name>
<dbReference type="SUPFAM" id="SSF55729">
    <property type="entry name" value="Acyl-CoA N-acyltransferases (Nat)"/>
    <property type="match status" value="1"/>
</dbReference>
<evidence type="ECO:0000256" key="7">
    <source>
        <dbReference type="ARBA" id="ARBA00023316"/>
    </source>
</evidence>
<evidence type="ECO:0000256" key="6">
    <source>
        <dbReference type="ARBA" id="ARBA00023315"/>
    </source>
</evidence>
<evidence type="ECO:0000313" key="13">
    <source>
        <dbReference type="EMBL" id="MFD1862099.1"/>
    </source>
</evidence>
<dbReference type="GO" id="GO:0016746">
    <property type="term" value="F:acyltransferase activity"/>
    <property type="evidence" value="ECO:0007669"/>
    <property type="project" value="UniProtKB-KW"/>
</dbReference>
<keyword evidence="6 13" id="KW-0012">Acyltransferase</keyword>
<dbReference type="InterPro" id="IPR038740">
    <property type="entry name" value="BioF2-like_GNAT_dom"/>
</dbReference>
<evidence type="ECO:0000256" key="3">
    <source>
        <dbReference type="ARBA" id="ARBA00022679"/>
    </source>
</evidence>
<dbReference type="InterPro" id="IPR016181">
    <property type="entry name" value="Acyl_CoA_acyltransferase"/>
</dbReference>
<evidence type="ECO:0000256" key="9">
    <source>
        <dbReference type="ARBA" id="ARBA00040679"/>
    </source>
</evidence>
<gene>
    <name evidence="13" type="ORF">ACFSDB_04115</name>
</gene>
<reference evidence="14" key="1">
    <citation type="journal article" date="2019" name="Int. J. Syst. Evol. Microbiol.">
        <title>The Global Catalogue of Microorganisms (GCM) 10K type strain sequencing project: providing services to taxonomists for standard genome sequencing and annotation.</title>
        <authorList>
            <consortium name="The Broad Institute Genomics Platform"/>
            <consortium name="The Broad Institute Genome Sequencing Center for Infectious Disease"/>
            <person name="Wu L."/>
            <person name="Ma J."/>
        </authorList>
    </citation>
    <scope>NUCLEOTIDE SEQUENCE [LARGE SCALE GENOMIC DNA]</scope>
    <source>
        <strain evidence="14">CGMCC 1.15475</strain>
    </source>
</reference>
<keyword evidence="3 13" id="KW-0808">Transferase</keyword>
<evidence type="ECO:0000256" key="4">
    <source>
        <dbReference type="ARBA" id="ARBA00022960"/>
    </source>
</evidence>
<dbReference type="InterPro" id="IPR050644">
    <property type="entry name" value="PG_Glycine_Bridge_Synth"/>
</dbReference>
<dbReference type="EC" id="2.3.2.16" evidence="8"/>
<comment type="caution">
    <text evidence="13">The sequence shown here is derived from an EMBL/GenBank/DDBJ whole genome shotgun (WGS) entry which is preliminary data.</text>
</comment>
<evidence type="ECO:0000256" key="2">
    <source>
        <dbReference type="ARBA" id="ARBA00009943"/>
    </source>
</evidence>
<evidence type="ECO:0000313" key="14">
    <source>
        <dbReference type="Proteomes" id="UP001597273"/>
    </source>
</evidence>
<comment type="similarity">
    <text evidence="2">Belongs to the FemABX family.</text>
</comment>
<dbReference type="PANTHER" id="PTHR36174:SF1">
    <property type="entry name" value="LIPID II:GLYCINE GLYCYLTRANSFERASE"/>
    <property type="match status" value="1"/>
</dbReference>
<keyword evidence="14" id="KW-1185">Reference proteome</keyword>
<keyword evidence="5" id="KW-0573">Peptidoglycan synthesis</keyword>
<organism evidence="13 14">
    <name type="scientific">Planococcus chinensis</name>
    <dbReference type="NCBI Taxonomy" id="272917"/>
    <lineage>
        <taxon>Bacteria</taxon>
        <taxon>Bacillati</taxon>
        <taxon>Bacillota</taxon>
        <taxon>Bacilli</taxon>
        <taxon>Bacillales</taxon>
        <taxon>Caryophanaceae</taxon>
        <taxon>Planococcus</taxon>
    </lineage>
</organism>